<keyword evidence="2 6" id="KW-0812">Transmembrane</keyword>
<dbReference type="Proteomes" id="UP001189429">
    <property type="component" value="Unassembled WGS sequence"/>
</dbReference>
<protein>
    <recommendedName>
        <fullName evidence="9">Membrane transporter protein</fullName>
    </recommendedName>
</protein>
<evidence type="ECO:0008006" key="9">
    <source>
        <dbReference type="Google" id="ProtNLM"/>
    </source>
</evidence>
<accession>A0ABN9T3S9</accession>
<gene>
    <name evidence="7" type="ORF">PCOR1329_LOCUS35114</name>
</gene>
<feature type="transmembrane region" description="Helical" evidence="6">
    <location>
        <begin position="96"/>
        <end position="118"/>
    </location>
</feature>
<keyword evidence="4 6" id="KW-0472">Membrane</keyword>
<reference evidence="7" key="1">
    <citation type="submission" date="2023-10" db="EMBL/GenBank/DDBJ databases">
        <authorList>
            <person name="Chen Y."/>
            <person name="Shah S."/>
            <person name="Dougan E. K."/>
            <person name="Thang M."/>
            <person name="Chan C."/>
        </authorList>
    </citation>
    <scope>NUCLEOTIDE SEQUENCE [LARGE SCALE GENOMIC DNA]</scope>
</reference>
<organism evidence="7 8">
    <name type="scientific">Prorocentrum cordatum</name>
    <dbReference type="NCBI Taxonomy" id="2364126"/>
    <lineage>
        <taxon>Eukaryota</taxon>
        <taxon>Sar</taxon>
        <taxon>Alveolata</taxon>
        <taxon>Dinophyceae</taxon>
        <taxon>Prorocentrales</taxon>
        <taxon>Prorocentraceae</taxon>
        <taxon>Prorocentrum</taxon>
    </lineage>
</organism>
<evidence type="ECO:0000256" key="4">
    <source>
        <dbReference type="ARBA" id="ARBA00023136"/>
    </source>
</evidence>
<dbReference type="InterPro" id="IPR002781">
    <property type="entry name" value="TM_pro_TauE-like"/>
</dbReference>
<evidence type="ECO:0000313" key="8">
    <source>
        <dbReference type="Proteomes" id="UP001189429"/>
    </source>
</evidence>
<evidence type="ECO:0000256" key="6">
    <source>
        <dbReference type="SAM" id="Phobius"/>
    </source>
</evidence>
<evidence type="ECO:0000256" key="2">
    <source>
        <dbReference type="ARBA" id="ARBA00022692"/>
    </source>
</evidence>
<dbReference type="PANTHER" id="PTHR43701:SF2">
    <property type="entry name" value="MEMBRANE TRANSPORTER PROTEIN YJNA-RELATED"/>
    <property type="match status" value="1"/>
</dbReference>
<comment type="caution">
    <text evidence="7">The sequence shown here is derived from an EMBL/GenBank/DDBJ whole genome shotgun (WGS) entry which is preliminary data.</text>
</comment>
<comment type="subcellular location">
    <subcellularLocation>
        <location evidence="1">Membrane</location>
        <topology evidence="1">Multi-pass membrane protein</topology>
    </subcellularLocation>
</comment>
<name>A0ABN9T3S9_9DINO</name>
<feature type="region of interest" description="Disordered" evidence="5">
    <location>
        <begin position="220"/>
        <end position="255"/>
    </location>
</feature>
<dbReference type="InterPro" id="IPR051598">
    <property type="entry name" value="TSUP/Inactive_protease-like"/>
</dbReference>
<proteinExistence type="predicted"/>
<feature type="non-terminal residue" evidence="7">
    <location>
        <position position="270"/>
    </location>
</feature>
<keyword evidence="3 6" id="KW-1133">Transmembrane helix</keyword>
<keyword evidence="8" id="KW-1185">Reference proteome</keyword>
<evidence type="ECO:0000256" key="5">
    <source>
        <dbReference type="SAM" id="MobiDB-lite"/>
    </source>
</evidence>
<feature type="transmembrane region" description="Helical" evidence="6">
    <location>
        <begin position="192"/>
        <end position="215"/>
    </location>
</feature>
<sequence>MAVFVVTRAPPRALYAKPCARRFAGPLRRPAPAAARSLARLPEAAPQIGGLSGSSAPALPLCCLLAWCLVRWGGPAAALLGEAARWAMGSEALQRALLSLPVASAAGFAMGAAGLGAGMLSVNGLVHTPGLQMHQLEAVATSIVAQSASSVAAGGHWLQSGHIDFKVAACLGLCSLPGVALGAQLAQGLSDWTLRLVCAGVMCLVLCPLAVYQLVASRSQRPRPCGAGGGASDEAERGAAGSATPSDGGPAPAGLRAGLRHCAVGNVAGR</sequence>
<dbReference type="PANTHER" id="PTHR43701">
    <property type="entry name" value="MEMBRANE TRANSPORTER PROTEIN MJ0441-RELATED"/>
    <property type="match status" value="1"/>
</dbReference>
<evidence type="ECO:0000313" key="7">
    <source>
        <dbReference type="EMBL" id="CAK0839442.1"/>
    </source>
</evidence>
<dbReference type="Pfam" id="PF01925">
    <property type="entry name" value="TauE"/>
    <property type="match status" value="1"/>
</dbReference>
<dbReference type="EMBL" id="CAUYUJ010014294">
    <property type="protein sequence ID" value="CAK0839442.1"/>
    <property type="molecule type" value="Genomic_DNA"/>
</dbReference>
<evidence type="ECO:0000256" key="1">
    <source>
        <dbReference type="ARBA" id="ARBA00004141"/>
    </source>
</evidence>
<evidence type="ECO:0000256" key="3">
    <source>
        <dbReference type="ARBA" id="ARBA00022989"/>
    </source>
</evidence>